<dbReference type="Pfam" id="PF13801">
    <property type="entry name" value="Metal_resist"/>
    <property type="match status" value="1"/>
</dbReference>
<accession>A0A3R9R296</accession>
<feature type="region of interest" description="Disordered" evidence="1">
    <location>
        <begin position="33"/>
        <end position="74"/>
    </location>
</feature>
<dbReference type="OrthoDB" id="122988at2"/>
<dbReference type="InterPro" id="IPR025961">
    <property type="entry name" value="Metal_resist"/>
</dbReference>
<dbReference type="Proteomes" id="UP000269669">
    <property type="component" value="Unassembled WGS sequence"/>
</dbReference>
<evidence type="ECO:0000256" key="1">
    <source>
        <dbReference type="SAM" id="MobiDB-lite"/>
    </source>
</evidence>
<sequence>MRYPLRHSLRDSLHVAACATVLLGTLVFAQQPDAPAAPAPPPAAPGQPPRTKMDRDVRGRSDRSESMRSGFRMGPPGMWWKNPDLIQKLALTADQQKRMDDIFQQSRLQLIDLKANLEKQEVTLEPMLDVNPPDTNKILAQIDKTAQARAELEKGNARMLLGIRNVLTPDQWTKLQAAQRESRGAMMRKDSRGSGSSSEPGGPGGPGGPSFRSPSNFHRNGDPRGPEGMLLPPPPGGNPQPAPDADTTPTM</sequence>
<dbReference type="AlphaFoldDB" id="A0A3R9R296"/>
<gene>
    <name evidence="3" type="ORF">EDE15_1690</name>
</gene>
<feature type="signal peptide" evidence="2">
    <location>
        <begin position="1"/>
        <end position="29"/>
    </location>
</feature>
<keyword evidence="4" id="KW-1185">Reference proteome</keyword>
<dbReference type="Gene3D" id="1.20.120.1490">
    <property type="match status" value="1"/>
</dbReference>
<feature type="compositionally biased region" description="Pro residues" evidence="1">
    <location>
        <begin position="35"/>
        <end position="48"/>
    </location>
</feature>
<dbReference type="GO" id="GO:0042597">
    <property type="term" value="C:periplasmic space"/>
    <property type="evidence" value="ECO:0007669"/>
    <property type="project" value="InterPro"/>
</dbReference>
<evidence type="ECO:0000256" key="2">
    <source>
        <dbReference type="SAM" id="SignalP"/>
    </source>
</evidence>
<feature type="compositionally biased region" description="Basic and acidic residues" evidence="1">
    <location>
        <begin position="51"/>
        <end position="66"/>
    </location>
</feature>
<comment type="caution">
    <text evidence="3">The sequence shown here is derived from an EMBL/GenBank/DDBJ whole genome shotgun (WGS) entry which is preliminary data.</text>
</comment>
<proteinExistence type="predicted"/>
<feature type="chain" id="PRO_5018766363" evidence="2">
    <location>
        <begin position="30"/>
        <end position="251"/>
    </location>
</feature>
<reference evidence="3 4" key="1">
    <citation type="submission" date="2018-12" db="EMBL/GenBank/DDBJ databases">
        <title>Sequencing of bacterial isolates from soil warming experiment in Harvard Forest, Massachusetts, USA.</title>
        <authorList>
            <person name="Deangelis K."/>
        </authorList>
    </citation>
    <scope>NUCLEOTIDE SEQUENCE [LARGE SCALE GENOMIC DNA]</scope>
    <source>
        <strain evidence="3 4">EB153</strain>
    </source>
</reference>
<feature type="region of interest" description="Disordered" evidence="1">
    <location>
        <begin position="179"/>
        <end position="251"/>
    </location>
</feature>
<protein>
    <submittedName>
        <fullName evidence="3">Spy/CpxP family protein refolding chaperone</fullName>
    </submittedName>
</protein>
<organism evidence="3 4">
    <name type="scientific">Edaphobacter aggregans</name>
    <dbReference type="NCBI Taxonomy" id="570835"/>
    <lineage>
        <taxon>Bacteria</taxon>
        <taxon>Pseudomonadati</taxon>
        <taxon>Acidobacteriota</taxon>
        <taxon>Terriglobia</taxon>
        <taxon>Terriglobales</taxon>
        <taxon>Acidobacteriaceae</taxon>
        <taxon>Edaphobacter</taxon>
    </lineage>
</organism>
<dbReference type="RefSeq" id="WP_125484826.1">
    <property type="nucleotide sequence ID" value="NZ_RSDW01000001.1"/>
</dbReference>
<evidence type="ECO:0000313" key="4">
    <source>
        <dbReference type="Proteomes" id="UP000269669"/>
    </source>
</evidence>
<keyword evidence="2" id="KW-0732">Signal</keyword>
<evidence type="ECO:0000313" key="3">
    <source>
        <dbReference type="EMBL" id="RSL16179.1"/>
    </source>
</evidence>
<feature type="compositionally biased region" description="Basic and acidic residues" evidence="1">
    <location>
        <begin position="180"/>
        <end position="192"/>
    </location>
</feature>
<dbReference type="InterPro" id="IPR012899">
    <property type="entry name" value="LTXXQ"/>
</dbReference>
<dbReference type="EMBL" id="RSDW01000001">
    <property type="protein sequence ID" value="RSL16179.1"/>
    <property type="molecule type" value="Genomic_DNA"/>
</dbReference>
<dbReference type="CDD" id="cd09916">
    <property type="entry name" value="CpxP_like"/>
    <property type="match status" value="1"/>
</dbReference>
<feature type="compositionally biased region" description="Pro residues" evidence="1">
    <location>
        <begin position="231"/>
        <end position="242"/>
    </location>
</feature>
<name>A0A3R9R296_9BACT</name>